<evidence type="ECO:0000313" key="3">
    <source>
        <dbReference type="EMBL" id="MFC5587734.1"/>
    </source>
</evidence>
<dbReference type="Proteomes" id="UP001596109">
    <property type="component" value="Unassembled WGS sequence"/>
</dbReference>
<dbReference type="InterPro" id="IPR050237">
    <property type="entry name" value="ATP-dep_AMP-bd_enzyme"/>
</dbReference>
<comment type="caution">
    <text evidence="3">The sequence shown here is derived from an EMBL/GenBank/DDBJ whole genome shotgun (WGS) entry which is preliminary data.</text>
</comment>
<dbReference type="Pfam" id="PF00501">
    <property type="entry name" value="AMP-binding"/>
    <property type="match status" value="1"/>
</dbReference>
<dbReference type="InterPro" id="IPR042099">
    <property type="entry name" value="ANL_N_sf"/>
</dbReference>
<reference evidence="4" key="1">
    <citation type="journal article" date="2019" name="Int. J. Syst. Evol. Microbiol.">
        <title>The Global Catalogue of Microorganisms (GCM) 10K type strain sequencing project: providing services to taxonomists for standard genome sequencing and annotation.</title>
        <authorList>
            <consortium name="The Broad Institute Genomics Platform"/>
            <consortium name="The Broad Institute Genome Sequencing Center for Infectious Disease"/>
            <person name="Wu L."/>
            <person name="Ma J."/>
        </authorList>
    </citation>
    <scope>NUCLEOTIDE SEQUENCE [LARGE SCALE GENOMIC DNA]</scope>
    <source>
        <strain evidence="4">CGMCC 4.1434</strain>
    </source>
</reference>
<dbReference type="EMBL" id="JBHSNO010000001">
    <property type="protein sequence ID" value="MFC5587734.1"/>
    <property type="molecule type" value="Genomic_DNA"/>
</dbReference>
<evidence type="ECO:0000313" key="4">
    <source>
        <dbReference type="Proteomes" id="UP001596109"/>
    </source>
</evidence>
<dbReference type="PROSITE" id="PS00455">
    <property type="entry name" value="AMP_BINDING"/>
    <property type="match status" value="1"/>
</dbReference>
<dbReference type="Gene3D" id="3.30.300.30">
    <property type="match status" value="1"/>
</dbReference>
<proteinExistence type="predicted"/>
<dbReference type="Pfam" id="PF13193">
    <property type="entry name" value="AMP-binding_C"/>
    <property type="match status" value="1"/>
</dbReference>
<feature type="domain" description="AMP-binding enzyme C-terminal" evidence="2">
    <location>
        <begin position="442"/>
        <end position="517"/>
    </location>
</feature>
<dbReference type="InterPro" id="IPR045851">
    <property type="entry name" value="AMP-bd_C_sf"/>
</dbReference>
<dbReference type="RefSeq" id="WP_381430127.1">
    <property type="nucleotide sequence ID" value="NZ_JBHSNO010000001.1"/>
</dbReference>
<evidence type="ECO:0000259" key="1">
    <source>
        <dbReference type="Pfam" id="PF00501"/>
    </source>
</evidence>
<dbReference type="InterPro" id="IPR025110">
    <property type="entry name" value="AMP-bd_C"/>
</dbReference>
<gene>
    <name evidence="3" type="ORF">ACFPRA_02270</name>
</gene>
<feature type="domain" description="AMP-dependent synthetase/ligase" evidence="1">
    <location>
        <begin position="30"/>
        <end position="392"/>
    </location>
</feature>
<dbReference type="InterPro" id="IPR020845">
    <property type="entry name" value="AMP-binding_CS"/>
</dbReference>
<dbReference type="GO" id="GO:0016874">
    <property type="term" value="F:ligase activity"/>
    <property type="evidence" value="ECO:0007669"/>
    <property type="project" value="UniProtKB-KW"/>
</dbReference>
<sequence length="533" mass="60440">MKMDKPWYKFYPKSLLKEVDVPQGGLFTVLEESASNYPDAIAVMDSEREFTYAQLRLAVETFSSALYKRGFRKGDRMAIMLPNSIEYIISYFTILRLGGVICQVNPMYQPMELEYILKDSDATWFISEKEQQQKLNGVGDVKDQIYIISADQKSEDEDDLYRWLEEDNENIPPTVIDPMEDVALLQYTGGTTGRSKGVMLTHANLFINVHQAASFQKDYIDIPGERSLGLSPLFHIAGIVGLNSSILNGGTYIAIRRFRVDQALETIRKYRPTIFPGVPTIFLALLRHPRLKQDDLSSLKFCACGTAPLSIETFREFQSKTDAQIYETFGMSETLITHRSPVGVEIKEGSVGIPLPNTDAKIVDLATGLTEMPVGEPGELIIKGPQVMKGYWKNEDETKNALRDGWMYTGDIATMDEEGYFFIVGRKKDMIIAGGYNIYPTEIEEVLYRHPAISEVCIYGVPDAYRGETVKAAIVLRDGHEATREEITDWCNQYLARYKVPRLIEFKTELPKTAVGKILRRQLIKEEKARMDV</sequence>
<evidence type="ECO:0000259" key="2">
    <source>
        <dbReference type="Pfam" id="PF13193"/>
    </source>
</evidence>
<name>A0ABW0TEJ8_9BACL</name>
<organism evidence="3 4">
    <name type="scientific">Sporosarcina soli</name>
    <dbReference type="NCBI Taxonomy" id="334736"/>
    <lineage>
        <taxon>Bacteria</taxon>
        <taxon>Bacillati</taxon>
        <taxon>Bacillota</taxon>
        <taxon>Bacilli</taxon>
        <taxon>Bacillales</taxon>
        <taxon>Caryophanaceae</taxon>
        <taxon>Sporosarcina</taxon>
    </lineage>
</organism>
<protein>
    <submittedName>
        <fullName evidence="3">Long-chain fatty acid--CoA ligase</fullName>
    </submittedName>
</protein>
<accession>A0ABW0TEJ8</accession>
<dbReference type="Gene3D" id="3.40.50.12780">
    <property type="entry name" value="N-terminal domain of ligase-like"/>
    <property type="match status" value="1"/>
</dbReference>
<keyword evidence="4" id="KW-1185">Reference proteome</keyword>
<keyword evidence="3" id="KW-0436">Ligase</keyword>
<dbReference type="SUPFAM" id="SSF56801">
    <property type="entry name" value="Acetyl-CoA synthetase-like"/>
    <property type="match status" value="1"/>
</dbReference>
<dbReference type="PANTHER" id="PTHR43767:SF1">
    <property type="entry name" value="NONRIBOSOMAL PEPTIDE SYNTHASE PES1 (EUROFUNG)-RELATED"/>
    <property type="match status" value="1"/>
</dbReference>
<dbReference type="CDD" id="cd05936">
    <property type="entry name" value="FC-FACS_FadD_like"/>
    <property type="match status" value="1"/>
</dbReference>
<dbReference type="PANTHER" id="PTHR43767">
    <property type="entry name" value="LONG-CHAIN-FATTY-ACID--COA LIGASE"/>
    <property type="match status" value="1"/>
</dbReference>
<dbReference type="InterPro" id="IPR000873">
    <property type="entry name" value="AMP-dep_synth/lig_dom"/>
</dbReference>